<feature type="domain" description="Heterokaryon incompatibility" evidence="1">
    <location>
        <begin position="28"/>
        <end position="90"/>
    </location>
</feature>
<dbReference type="EMBL" id="JAULSU010000005">
    <property type="protein sequence ID" value="KAK0617632.1"/>
    <property type="molecule type" value="Genomic_DNA"/>
</dbReference>
<organism evidence="2 3">
    <name type="scientific">Immersiella caudata</name>
    <dbReference type="NCBI Taxonomy" id="314043"/>
    <lineage>
        <taxon>Eukaryota</taxon>
        <taxon>Fungi</taxon>
        <taxon>Dikarya</taxon>
        <taxon>Ascomycota</taxon>
        <taxon>Pezizomycotina</taxon>
        <taxon>Sordariomycetes</taxon>
        <taxon>Sordariomycetidae</taxon>
        <taxon>Sordariales</taxon>
        <taxon>Lasiosphaeriaceae</taxon>
        <taxon>Immersiella</taxon>
    </lineage>
</organism>
<gene>
    <name evidence="2" type="ORF">B0T14DRAFT_397274</name>
</gene>
<evidence type="ECO:0000259" key="1">
    <source>
        <dbReference type="Pfam" id="PF06985"/>
    </source>
</evidence>
<feature type="non-terminal residue" evidence="2">
    <location>
        <position position="1"/>
    </location>
</feature>
<keyword evidence="3" id="KW-1185">Reference proteome</keyword>
<evidence type="ECO:0000313" key="2">
    <source>
        <dbReference type="EMBL" id="KAK0617632.1"/>
    </source>
</evidence>
<name>A0AA40BXW4_9PEZI</name>
<dbReference type="Pfam" id="PF06985">
    <property type="entry name" value="HET"/>
    <property type="match status" value="1"/>
</dbReference>
<dbReference type="Proteomes" id="UP001175000">
    <property type="component" value="Unassembled WGS sequence"/>
</dbReference>
<feature type="non-terminal residue" evidence="2">
    <location>
        <position position="92"/>
    </location>
</feature>
<dbReference type="PANTHER" id="PTHR33112">
    <property type="entry name" value="DOMAIN PROTEIN, PUTATIVE-RELATED"/>
    <property type="match status" value="1"/>
</dbReference>
<accession>A0AA40BXW4</accession>
<dbReference type="AlphaFoldDB" id="A0AA40BXW4"/>
<reference evidence="2" key="1">
    <citation type="submission" date="2023-06" db="EMBL/GenBank/DDBJ databases">
        <title>Genome-scale phylogeny and comparative genomics of the fungal order Sordariales.</title>
        <authorList>
            <consortium name="Lawrence Berkeley National Laboratory"/>
            <person name="Hensen N."/>
            <person name="Bonometti L."/>
            <person name="Westerberg I."/>
            <person name="Brannstrom I.O."/>
            <person name="Guillou S."/>
            <person name="Cros-Aarteil S."/>
            <person name="Calhoun S."/>
            <person name="Haridas S."/>
            <person name="Kuo A."/>
            <person name="Mondo S."/>
            <person name="Pangilinan J."/>
            <person name="Riley R."/>
            <person name="Labutti K."/>
            <person name="Andreopoulos B."/>
            <person name="Lipzen A."/>
            <person name="Chen C."/>
            <person name="Yanf M."/>
            <person name="Daum C."/>
            <person name="Ng V."/>
            <person name="Clum A."/>
            <person name="Steindorff A."/>
            <person name="Ohm R."/>
            <person name="Martin F."/>
            <person name="Silar P."/>
            <person name="Natvig D."/>
            <person name="Lalanne C."/>
            <person name="Gautier V."/>
            <person name="Ament-Velasquez S.L."/>
            <person name="Kruys A."/>
            <person name="Hutchinson M.I."/>
            <person name="Powell A.J."/>
            <person name="Barry K."/>
            <person name="Miller A.N."/>
            <person name="Grigoriev I.V."/>
            <person name="Debuchy R."/>
            <person name="Gladieux P."/>
            <person name="Thoren M.H."/>
            <person name="Johannesson H."/>
        </authorList>
    </citation>
    <scope>NUCLEOTIDE SEQUENCE</scope>
    <source>
        <strain evidence="2">CBS 606.72</strain>
    </source>
</reference>
<protein>
    <recommendedName>
        <fullName evidence="1">Heterokaryon incompatibility domain-containing protein</fullName>
    </recommendedName>
</protein>
<proteinExistence type="predicted"/>
<dbReference type="InterPro" id="IPR010730">
    <property type="entry name" value="HET"/>
</dbReference>
<comment type="caution">
    <text evidence="2">The sequence shown here is derived from an EMBL/GenBank/DDBJ whole genome shotgun (WGS) entry which is preliminary data.</text>
</comment>
<sequence length="92" mass="10307">PLRLIDVGDEHTGPCLRIVDGGEGTGPYLALSYCWGDKDKPPLRALSTNIAEYRQALCFDLPQTSRDAVRIPRSMRVRHLWIDSLCVLQDSP</sequence>
<dbReference type="PANTHER" id="PTHR33112:SF16">
    <property type="entry name" value="HETEROKARYON INCOMPATIBILITY DOMAIN-CONTAINING PROTEIN"/>
    <property type="match status" value="1"/>
</dbReference>
<evidence type="ECO:0000313" key="3">
    <source>
        <dbReference type="Proteomes" id="UP001175000"/>
    </source>
</evidence>